<dbReference type="Proteomes" id="UP000500767">
    <property type="component" value="Plasmid unnamed2"/>
</dbReference>
<sequence length="210" mass="23361">MNMSQYDPAFDDLLKLWPHLFEETRQSLLRIARAAARGGRPLDWASPQDEGVRHVTPSALAATAHHEAGHAIAALLKSISFRFITIESLNDYARRMRFLRSAGSIERIHGQGIVVMAGGAAQHRFSSDSVNKYHESLERDHVTAYALDATGSTEQAELMTRLWDIQARELVAERWLLIERLAAELLVRGRLSAADCRKIAFPAATTDTSA</sequence>
<protein>
    <recommendedName>
        <fullName evidence="3">Peptidase M41 domain-containing protein</fullName>
    </recommendedName>
</protein>
<dbReference type="GO" id="GO:0004176">
    <property type="term" value="F:ATP-dependent peptidase activity"/>
    <property type="evidence" value="ECO:0007669"/>
    <property type="project" value="InterPro"/>
</dbReference>
<dbReference type="EMBL" id="CP053710">
    <property type="protein sequence ID" value="QKE93461.1"/>
    <property type="molecule type" value="Genomic_DNA"/>
</dbReference>
<dbReference type="Gene3D" id="1.20.58.760">
    <property type="entry name" value="Peptidase M41"/>
    <property type="match status" value="1"/>
</dbReference>
<dbReference type="KEGG" id="lck:HN018_25135"/>
<dbReference type="RefSeq" id="WP_171837135.1">
    <property type="nucleotide sequence ID" value="NZ_CP053710.1"/>
</dbReference>
<keyword evidence="1" id="KW-0614">Plasmid</keyword>
<geneLocation type="plasmid" evidence="1 2">
    <name>unnamed2</name>
</geneLocation>
<keyword evidence="2" id="KW-1185">Reference proteome</keyword>
<proteinExistence type="predicted"/>
<accession>A0A6M8HZE6</accession>
<dbReference type="GO" id="GO:0006508">
    <property type="term" value="P:proteolysis"/>
    <property type="evidence" value="ECO:0007669"/>
    <property type="project" value="InterPro"/>
</dbReference>
<evidence type="ECO:0000313" key="2">
    <source>
        <dbReference type="Proteomes" id="UP000500767"/>
    </source>
</evidence>
<dbReference type="SUPFAM" id="SSF140990">
    <property type="entry name" value="FtsH protease domain-like"/>
    <property type="match status" value="1"/>
</dbReference>
<name>A0A6M8HZE6_9PROT</name>
<dbReference type="AlphaFoldDB" id="A0A6M8HZE6"/>
<organism evidence="1 2">
    <name type="scientific">Lichenicola cladoniae</name>
    <dbReference type="NCBI Taxonomy" id="1484109"/>
    <lineage>
        <taxon>Bacteria</taxon>
        <taxon>Pseudomonadati</taxon>
        <taxon>Pseudomonadota</taxon>
        <taxon>Alphaproteobacteria</taxon>
        <taxon>Acetobacterales</taxon>
        <taxon>Acetobacteraceae</taxon>
        <taxon>Lichenicola</taxon>
    </lineage>
</organism>
<dbReference type="InterPro" id="IPR037219">
    <property type="entry name" value="Peptidase_M41-like"/>
</dbReference>
<gene>
    <name evidence="1" type="ORF">HN018_25135</name>
</gene>
<reference evidence="1 2" key="1">
    <citation type="journal article" date="2014" name="World J. Microbiol. Biotechnol.">
        <title>Biodiversity and physiological characteristics of Antarctic and Arctic lichens-associated bacteria.</title>
        <authorList>
            <person name="Lee Y.M."/>
            <person name="Kim E.H."/>
            <person name="Lee H.K."/>
            <person name="Hong S.G."/>
        </authorList>
    </citation>
    <scope>NUCLEOTIDE SEQUENCE [LARGE SCALE GENOMIC DNA]</scope>
    <source>
        <strain evidence="1 2">PAMC 26569</strain>
        <plasmid evidence="1">unnamed2</plasmid>
    </source>
</reference>
<evidence type="ECO:0000313" key="1">
    <source>
        <dbReference type="EMBL" id="QKE93461.1"/>
    </source>
</evidence>
<dbReference type="GO" id="GO:0005524">
    <property type="term" value="F:ATP binding"/>
    <property type="evidence" value="ECO:0007669"/>
    <property type="project" value="InterPro"/>
</dbReference>
<dbReference type="GO" id="GO:0004222">
    <property type="term" value="F:metalloendopeptidase activity"/>
    <property type="evidence" value="ECO:0007669"/>
    <property type="project" value="InterPro"/>
</dbReference>
<evidence type="ECO:0008006" key="3">
    <source>
        <dbReference type="Google" id="ProtNLM"/>
    </source>
</evidence>